<dbReference type="WBParaSite" id="PSAMB.scaffold6437size9489.g28550.t1">
    <property type="protein sequence ID" value="PSAMB.scaffold6437size9489.g28550.t1"/>
    <property type="gene ID" value="PSAMB.scaffold6437size9489.g28550"/>
</dbReference>
<dbReference type="InterPro" id="IPR053123">
    <property type="entry name" value="CPG4-like"/>
</dbReference>
<keyword evidence="3" id="KW-1185">Reference proteome</keyword>
<dbReference type="AlphaFoldDB" id="A0A914X4Z7"/>
<feature type="region of interest" description="Disordered" evidence="1">
    <location>
        <begin position="247"/>
        <end position="275"/>
    </location>
</feature>
<evidence type="ECO:0000259" key="2">
    <source>
        <dbReference type="Pfam" id="PF15481"/>
    </source>
</evidence>
<dbReference type="InterPro" id="IPR029153">
    <property type="entry name" value="CPG4"/>
</dbReference>
<protein>
    <submittedName>
        <fullName evidence="4">Chondroitin proteoglycan 4 domain-containing protein</fullName>
    </submittedName>
</protein>
<reference evidence="4" key="1">
    <citation type="submission" date="2022-11" db="UniProtKB">
        <authorList>
            <consortium name="WormBaseParasite"/>
        </authorList>
    </citation>
    <scope>IDENTIFICATION</scope>
</reference>
<name>A0A914X4Z7_9BILA</name>
<organism evidence="3 4">
    <name type="scientific">Plectus sambesii</name>
    <dbReference type="NCBI Taxonomy" id="2011161"/>
    <lineage>
        <taxon>Eukaryota</taxon>
        <taxon>Metazoa</taxon>
        <taxon>Ecdysozoa</taxon>
        <taxon>Nematoda</taxon>
        <taxon>Chromadorea</taxon>
        <taxon>Plectida</taxon>
        <taxon>Plectina</taxon>
        <taxon>Plectoidea</taxon>
        <taxon>Plectidae</taxon>
        <taxon>Plectus</taxon>
    </lineage>
</organism>
<evidence type="ECO:0000313" key="4">
    <source>
        <dbReference type="WBParaSite" id="PSAMB.scaffold6437size9489.g28550.t1"/>
    </source>
</evidence>
<proteinExistence type="predicted"/>
<feature type="domain" description="Chondroitin proteoglycan 4" evidence="2">
    <location>
        <begin position="43"/>
        <end position="135"/>
    </location>
</feature>
<dbReference type="Proteomes" id="UP000887566">
    <property type="component" value="Unplaced"/>
</dbReference>
<dbReference type="PANTHER" id="PTHR37442:SF1">
    <property type="entry name" value="CHONDROITIN PROTEOGLYCAN 4 DOMAIN-CONTAINING PROTEIN"/>
    <property type="match status" value="1"/>
</dbReference>
<feature type="compositionally biased region" description="Polar residues" evidence="1">
    <location>
        <begin position="261"/>
        <end position="275"/>
    </location>
</feature>
<evidence type="ECO:0000256" key="1">
    <source>
        <dbReference type="SAM" id="MobiDB-lite"/>
    </source>
</evidence>
<sequence>MRSRGGVKAVVRAIKLLETGGVVLFYPVLAGQFKDIVFSGGRCMRKCVKELGDLSEIADPKNIEKLINNLDNLCEKYQGTETCAAACPDEEKKQFETATTLLRFICVDKKSILSEVLPCITQNRGESILACDEQCGSLTGLVSSIPTDVDFMTQIGSMGPVCNALKCTVRCLKQDMNTRCPTAGDLIKEIATKQVEVEENQLNSEFNNRNNTHTEHLIKLLRHLPSDCAFVMETDHFQETIDAANEVEQSTQAPEVHPEESQPQGNETVPETNEIQPGQALTKSTTHAIVSGLALFFAAFIALI</sequence>
<dbReference type="Pfam" id="PF15481">
    <property type="entry name" value="CPG4"/>
    <property type="match status" value="1"/>
</dbReference>
<accession>A0A914X4Z7</accession>
<evidence type="ECO:0000313" key="3">
    <source>
        <dbReference type="Proteomes" id="UP000887566"/>
    </source>
</evidence>
<dbReference type="PANTHER" id="PTHR37442">
    <property type="entry name" value="F18A1.7 PROTEIN-RELATED"/>
    <property type="match status" value="1"/>
</dbReference>